<evidence type="ECO:0000313" key="2">
    <source>
        <dbReference type="EMBL" id="GGM10871.1"/>
    </source>
</evidence>
<name>A0A917T6C0_9ACTN</name>
<dbReference type="RefSeq" id="WP_190248494.1">
    <property type="nucleotide sequence ID" value="NZ_BMPI01000004.1"/>
</dbReference>
<protein>
    <submittedName>
        <fullName evidence="2">Uncharacterized protein</fullName>
    </submittedName>
</protein>
<keyword evidence="1" id="KW-1133">Transmembrane helix</keyword>
<dbReference type="EMBL" id="BMPI01000004">
    <property type="protein sequence ID" value="GGM10871.1"/>
    <property type="molecule type" value="Genomic_DNA"/>
</dbReference>
<keyword evidence="3" id="KW-1185">Reference proteome</keyword>
<feature type="transmembrane region" description="Helical" evidence="1">
    <location>
        <begin position="135"/>
        <end position="154"/>
    </location>
</feature>
<feature type="transmembrane region" description="Helical" evidence="1">
    <location>
        <begin position="161"/>
        <end position="183"/>
    </location>
</feature>
<keyword evidence="1" id="KW-0812">Transmembrane</keyword>
<proteinExistence type="predicted"/>
<evidence type="ECO:0000313" key="3">
    <source>
        <dbReference type="Proteomes" id="UP000642070"/>
    </source>
</evidence>
<feature type="transmembrane region" description="Helical" evidence="1">
    <location>
        <begin position="396"/>
        <end position="423"/>
    </location>
</feature>
<feature type="transmembrane region" description="Helical" evidence="1">
    <location>
        <begin position="60"/>
        <end position="77"/>
    </location>
</feature>
<feature type="transmembrane region" description="Helical" evidence="1">
    <location>
        <begin position="276"/>
        <end position="295"/>
    </location>
</feature>
<feature type="transmembrane region" description="Helical" evidence="1">
    <location>
        <begin position="364"/>
        <end position="384"/>
    </location>
</feature>
<feature type="transmembrane region" description="Helical" evidence="1">
    <location>
        <begin position="203"/>
        <end position="226"/>
    </location>
</feature>
<feature type="transmembrane region" description="Helical" evidence="1">
    <location>
        <begin position="83"/>
        <end position="100"/>
    </location>
</feature>
<evidence type="ECO:0000256" key="1">
    <source>
        <dbReference type="SAM" id="Phobius"/>
    </source>
</evidence>
<feature type="transmembrane region" description="Helical" evidence="1">
    <location>
        <begin position="32"/>
        <end position="53"/>
    </location>
</feature>
<dbReference type="AlphaFoldDB" id="A0A917T6C0"/>
<dbReference type="Proteomes" id="UP000642070">
    <property type="component" value="Unassembled WGS sequence"/>
</dbReference>
<gene>
    <name evidence="2" type="ORF">GCM10007977_009970</name>
</gene>
<comment type="caution">
    <text evidence="2">The sequence shown here is derived from an EMBL/GenBank/DDBJ whole genome shotgun (WGS) entry which is preliminary data.</text>
</comment>
<reference evidence="2" key="2">
    <citation type="submission" date="2020-09" db="EMBL/GenBank/DDBJ databases">
        <authorList>
            <person name="Sun Q."/>
            <person name="Ohkuma M."/>
        </authorList>
    </citation>
    <scope>NUCLEOTIDE SEQUENCE</scope>
    <source>
        <strain evidence="2">JCM 19831</strain>
    </source>
</reference>
<keyword evidence="1" id="KW-0472">Membrane</keyword>
<feature type="transmembrane region" description="Helical" evidence="1">
    <location>
        <begin position="107"/>
        <end position="129"/>
    </location>
</feature>
<organism evidence="2 3">
    <name type="scientific">Dactylosporangium sucinum</name>
    <dbReference type="NCBI Taxonomy" id="1424081"/>
    <lineage>
        <taxon>Bacteria</taxon>
        <taxon>Bacillati</taxon>
        <taxon>Actinomycetota</taxon>
        <taxon>Actinomycetes</taxon>
        <taxon>Micromonosporales</taxon>
        <taxon>Micromonosporaceae</taxon>
        <taxon>Dactylosporangium</taxon>
    </lineage>
</organism>
<feature type="transmembrane region" description="Helical" evidence="1">
    <location>
        <begin position="238"/>
        <end position="270"/>
    </location>
</feature>
<sequence>MTVPARWTVVAVVAVGLAAGAVELMVDGALDALLASVAGLLAAATGALGASLVPRVDWRGLVVGGVFFAQGVLSWTYTNTGIVVWTLLLLSGLLFLFWAAPVSNPGALGTAWLGVSYWLIGILGALLVLKVDIAAQRLLYAGYFGLVVLVVLAFRGPRFSLGIAVSFLFGIAVLLLAGSGNLFTTPHVVPDTPWGAGFEYRFWGMRWLLLHPNAMALAAMLAAIRVGADRSLAAWQRIGAVAVSALILCVSDSRTGFLLLAVATLTYALISWRDALVPFVALMMVLVVNGPGFLLRERYGSDAGVSSGRVETWRQVAVDWRADSPPEQLLGNTRDARATVYRASSGADIKLTVDNAPIAAFRKAGVAGALAFAAGLLLLLWNVWRRRANAPPWLLVLLPAALLSAVTNEWLIGGTGGILWLLLLAAEADVVRRSGPRPDEWSPGPAPAVGRPI</sequence>
<accession>A0A917T6C0</accession>
<feature type="transmembrane region" description="Helical" evidence="1">
    <location>
        <begin position="7"/>
        <end position="26"/>
    </location>
</feature>
<reference evidence="2" key="1">
    <citation type="journal article" date="2014" name="Int. J. Syst. Evol. Microbiol.">
        <title>Complete genome sequence of Corynebacterium casei LMG S-19264T (=DSM 44701T), isolated from a smear-ripened cheese.</title>
        <authorList>
            <consortium name="US DOE Joint Genome Institute (JGI-PGF)"/>
            <person name="Walter F."/>
            <person name="Albersmeier A."/>
            <person name="Kalinowski J."/>
            <person name="Ruckert C."/>
        </authorList>
    </citation>
    <scope>NUCLEOTIDE SEQUENCE</scope>
    <source>
        <strain evidence="2">JCM 19831</strain>
    </source>
</reference>